<evidence type="ECO:0000259" key="18">
    <source>
        <dbReference type="PROSITE" id="PS50280"/>
    </source>
</evidence>
<feature type="compositionally biased region" description="Basic residues" evidence="16">
    <location>
        <begin position="694"/>
        <end position="703"/>
    </location>
</feature>
<dbReference type="CDD" id="cd15513">
    <property type="entry name" value="PHD5_KMT2C_like"/>
    <property type="match status" value="1"/>
</dbReference>
<evidence type="ECO:0000256" key="2">
    <source>
        <dbReference type="ARBA" id="ARBA00022553"/>
    </source>
</evidence>
<reference evidence="22" key="1">
    <citation type="journal article" date="2015" name="Nat. Genet.">
        <title>The genome and transcriptome of the zoonotic hookworm Ancylostoma ceylanicum identify infection-specific gene families.</title>
        <authorList>
            <person name="Schwarz E.M."/>
            <person name="Hu Y."/>
            <person name="Antoshechkin I."/>
            <person name="Miller M.M."/>
            <person name="Sternberg P.W."/>
            <person name="Aroian R.V."/>
        </authorList>
    </citation>
    <scope>NUCLEOTIDE SEQUENCE</scope>
    <source>
        <strain evidence="22">HY135</strain>
    </source>
</reference>
<evidence type="ECO:0008006" key="23">
    <source>
        <dbReference type="Google" id="ProtNLM"/>
    </source>
</evidence>
<feature type="region of interest" description="Disordered" evidence="16">
    <location>
        <begin position="209"/>
        <end position="315"/>
    </location>
</feature>
<feature type="region of interest" description="Disordered" evidence="16">
    <location>
        <begin position="1283"/>
        <end position="1317"/>
    </location>
</feature>
<name>A0A016RXW1_9BILA</name>
<dbReference type="Proteomes" id="UP000024635">
    <property type="component" value="Unassembled WGS sequence"/>
</dbReference>
<dbReference type="PROSITE" id="PS50280">
    <property type="entry name" value="SET"/>
    <property type="match status" value="1"/>
</dbReference>
<evidence type="ECO:0000256" key="1">
    <source>
        <dbReference type="ARBA" id="ARBA00004123"/>
    </source>
</evidence>
<keyword evidence="12" id="KW-0804">Transcription</keyword>
<dbReference type="Pfam" id="PF13771">
    <property type="entry name" value="zf-HC5HC2H"/>
    <property type="match status" value="1"/>
</dbReference>
<evidence type="ECO:0000256" key="4">
    <source>
        <dbReference type="ARBA" id="ARBA00022679"/>
    </source>
</evidence>
<dbReference type="InterPro" id="IPR003616">
    <property type="entry name" value="Post-SET_dom"/>
</dbReference>
<feature type="region of interest" description="Disordered" evidence="16">
    <location>
        <begin position="1144"/>
        <end position="1171"/>
    </location>
</feature>
<dbReference type="PROSITE" id="PS51543">
    <property type="entry name" value="FYRC"/>
    <property type="match status" value="1"/>
</dbReference>
<feature type="domain" description="SET" evidence="18">
    <location>
        <begin position="2164"/>
        <end position="2283"/>
    </location>
</feature>
<keyword evidence="10" id="KW-0156">Chromatin regulator</keyword>
<dbReference type="Gene3D" id="3.30.160.360">
    <property type="match status" value="1"/>
</dbReference>
<keyword evidence="7" id="KW-0677">Repeat</keyword>
<dbReference type="InterPro" id="IPR013083">
    <property type="entry name" value="Znf_RING/FYVE/PHD"/>
</dbReference>
<organism evidence="21 22">
    <name type="scientific">Ancylostoma ceylanicum</name>
    <dbReference type="NCBI Taxonomy" id="53326"/>
    <lineage>
        <taxon>Eukaryota</taxon>
        <taxon>Metazoa</taxon>
        <taxon>Ecdysozoa</taxon>
        <taxon>Nematoda</taxon>
        <taxon>Chromadorea</taxon>
        <taxon>Rhabditida</taxon>
        <taxon>Rhabditina</taxon>
        <taxon>Rhabditomorpha</taxon>
        <taxon>Strongyloidea</taxon>
        <taxon>Ancylostomatidae</taxon>
        <taxon>Ancylostomatinae</taxon>
        <taxon>Ancylostoma</taxon>
    </lineage>
</organism>
<feature type="compositionally biased region" description="Low complexity" evidence="16">
    <location>
        <begin position="2098"/>
        <end position="2110"/>
    </location>
</feature>
<dbReference type="GO" id="GO:0032259">
    <property type="term" value="P:methylation"/>
    <property type="evidence" value="ECO:0007669"/>
    <property type="project" value="UniProtKB-KW"/>
</dbReference>
<evidence type="ECO:0000256" key="6">
    <source>
        <dbReference type="ARBA" id="ARBA00022723"/>
    </source>
</evidence>
<keyword evidence="2" id="KW-0597">Phosphoprotein</keyword>
<protein>
    <recommendedName>
        <fullName evidence="23">Histone-lysine N-methyltransferase</fullName>
    </recommendedName>
</protein>
<dbReference type="InterPro" id="IPR019787">
    <property type="entry name" value="Znf_PHD-finger"/>
</dbReference>
<gene>
    <name evidence="21" type="primary">Acey_s0347.g3160</name>
    <name evidence="21" type="ORF">Y032_0347g3160</name>
</gene>
<dbReference type="Gene3D" id="2.170.270.10">
    <property type="entry name" value="SET domain"/>
    <property type="match status" value="1"/>
</dbReference>
<feature type="compositionally biased region" description="Polar residues" evidence="16">
    <location>
        <begin position="2087"/>
        <end position="2097"/>
    </location>
</feature>
<dbReference type="SMART" id="SM00542">
    <property type="entry name" value="FYRC"/>
    <property type="match status" value="1"/>
</dbReference>
<feature type="compositionally biased region" description="Pro residues" evidence="16">
    <location>
        <begin position="1151"/>
        <end position="1164"/>
    </location>
</feature>
<feature type="compositionally biased region" description="Basic and acidic residues" evidence="16">
    <location>
        <begin position="1550"/>
        <end position="1560"/>
    </location>
</feature>
<feature type="domain" description="PHD-type" evidence="17">
    <location>
        <begin position="437"/>
        <end position="490"/>
    </location>
</feature>
<accession>A0A016RXW1</accession>
<keyword evidence="6" id="KW-0479">Metal-binding</keyword>
<dbReference type="PANTHER" id="PTHR45888">
    <property type="entry name" value="HL01030P-RELATED"/>
    <property type="match status" value="1"/>
</dbReference>
<feature type="compositionally biased region" description="Low complexity" evidence="16">
    <location>
        <begin position="240"/>
        <end position="251"/>
    </location>
</feature>
<dbReference type="InterPro" id="IPR036910">
    <property type="entry name" value="HMG_box_dom_sf"/>
</dbReference>
<keyword evidence="22" id="KW-1185">Reference proteome</keyword>
<dbReference type="CDD" id="cd15666">
    <property type="entry name" value="ePHD2_KMT2C_like"/>
    <property type="match status" value="1"/>
</dbReference>
<proteinExistence type="predicted"/>
<dbReference type="InterPro" id="IPR003889">
    <property type="entry name" value="FYrich_C"/>
</dbReference>
<dbReference type="PROSITE" id="PS50016">
    <property type="entry name" value="ZF_PHD_2"/>
    <property type="match status" value="2"/>
</dbReference>
<keyword evidence="5" id="KW-0949">S-adenosyl-L-methionine</keyword>
<dbReference type="GO" id="GO:0042800">
    <property type="term" value="F:histone H3K4 methyltransferase activity"/>
    <property type="evidence" value="ECO:0007669"/>
    <property type="project" value="TreeGrafter"/>
</dbReference>
<dbReference type="InterPro" id="IPR046341">
    <property type="entry name" value="SET_dom_sf"/>
</dbReference>
<keyword evidence="3" id="KW-0489">Methyltransferase</keyword>
<dbReference type="Pfam" id="PF00856">
    <property type="entry name" value="SET"/>
    <property type="match status" value="1"/>
</dbReference>
<evidence type="ECO:0000256" key="15">
    <source>
        <dbReference type="SAM" id="Coils"/>
    </source>
</evidence>
<evidence type="ECO:0000313" key="22">
    <source>
        <dbReference type="Proteomes" id="UP000024635"/>
    </source>
</evidence>
<keyword evidence="13" id="KW-0539">Nucleus</keyword>
<evidence type="ECO:0000256" key="7">
    <source>
        <dbReference type="ARBA" id="ARBA00022737"/>
    </source>
</evidence>
<dbReference type="GO" id="GO:0003713">
    <property type="term" value="F:transcription coactivator activity"/>
    <property type="evidence" value="ECO:0007669"/>
    <property type="project" value="TreeGrafter"/>
</dbReference>
<dbReference type="FunFam" id="3.30.40.10:FF:000002">
    <property type="entry name" value="Histone-lysine N-methyltransferase"/>
    <property type="match status" value="1"/>
</dbReference>
<dbReference type="SUPFAM" id="SSF57903">
    <property type="entry name" value="FYVE/PHD zinc finger"/>
    <property type="match status" value="4"/>
</dbReference>
<evidence type="ECO:0000256" key="10">
    <source>
        <dbReference type="ARBA" id="ARBA00022853"/>
    </source>
</evidence>
<dbReference type="GO" id="GO:0044666">
    <property type="term" value="C:MLL3/4 complex"/>
    <property type="evidence" value="ECO:0007669"/>
    <property type="project" value="TreeGrafter"/>
</dbReference>
<dbReference type="Gene3D" id="3.30.40.10">
    <property type="entry name" value="Zinc/RING finger domain, C3HC4 (zinc finger)"/>
    <property type="match status" value="3"/>
</dbReference>
<dbReference type="Gene3D" id="1.10.30.10">
    <property type="entry name" value="High mobility group box domain"/>
    <property type="match status" value="1"/>
</dbReference>
<dbReference type="SMART" id="SM00249">
    <property type="entry name" value="PHD"/>
    <property type="match status" value="5"/>
</dbReference>
<feature type="domain" description="PHD-type" evidence="20">
    <location>
        <begin position="1760"/>
        <end position="1869"/>
    </location>
</feature>
<feature type="domain" description="PHD-type" evidence="17">
    <location>
        <begin position="515"/>
        <end position="570"/>
    </location>
</feature>
<keyword evidence="11" id="KW-0805">Transcription regulation</keyword>
<keyword evidence="4" id="KW-0808">Transferase</keyword>
<dbReference type="InterPro" id="IPR003888">
    <property type="entry name" value="FYrich_N"/>
</dbReference>
<feature type="region of interest" description="Disordered" evidence="16">
    <location>
        <begin position="678"/>
        <end position="710"/>
    </location>
</feature>
<keyword evidence="9" id="KW-0862">Zinc</keyword>
<evidence type="ECO:0000256" key="16">
    <source>
        <dbReference type="SAM" id="MobiDB-lite"/>
    </source>
</evidence>
<keyword evidence="15" id="KW-0175">Coiled coil</keyword>
<dbReference type="SUPFAM" id="SSF82199">
    <property type="entry name" value="SET domain"/>
    <property type="match status" value="1"/>
</dbReference>
<dbReference type="PROSITE" id="PS51805">
    <property type="entry name" value="EPHD"/>
    <property type="match status" value="1"/>
</dbReference>
<dbReference type="GO" id="GO:0045944">
    <property type="term" value="P:positive regulation of transcription by RNA polymerase II"/>
    <property type="evidence" value="ECO:0007669"/>
    <property type="project" value="TreeGrafter"/>
</dbReference>
<dbReference type="InterPro" id="IPR011011">
    <property type="entry name" value="Znf_FYVE_PHD"/>
</dbReference>
<feature type="region of interest" description="Disordered" evidence="16">
    <location>
        <begin position="1537"/>
        <end position="1569"/>
    </location>
</feature>
<feature type="compositionally biased region" description="Low complexity" evidence="16">
    <location>
        <begin position="865"/>
        <end position="876"/>
    </location>
</feature>
<evidence type="ECO:0000256" key="13">
    <source>
        <dbReference type="ARBA" id="ARBA00023242"/>
    </source>
</evidence>
<evidence type="ECO:0000259" key="20">
    <source>
        <dbReference type="PROSITE" id="PS51805"/>
    </source>
</evidence>
<dbReference type="SMART" id="SM00508">
    <property type="entry name" value="PostSET"/>
    <property type="match status" value="1"/>
</dbReference>
<feature type="compositionally biased region" description="Polar residues" evidence="16">
    <location>
        <begin position="209"/>
        <end position="222"/>
    </location>
</feature>
<evidence type="ECO:0000256" key="11">
    <source>
        <dbReference type="ARBA" id="ARBA00023015"/>
    </source>
</evidence>
<keyword evidence="8 14" id="KW-0863">Zinc-finger</keyword>
<feature type="domain" description="Post-SET" evidence="19">
    <location>
        <begin position="2291"/>
        <end position="2307"/>
    </location>
</feature>
<evidence type="ECO:0000256" key="3">
    <source>
        <dbReference type="ARBA" id="ARBA00022603"/>
    </source>
</evidence>
<evidence type="ECO:0000256" key="8">
    <source>
        <dbReference type="ARBA" id="ARBA00022771"/>
    </source>
</evidence>
<dbReference type="InterPro" id="IPR001965">
    <property type="entry name" value="Znf_PHD"/>
</dbReference>
<evidence type="ECO:0000256" key="14">
    <source>
        <dbReference type="PROSITE-ProRule" id="PRU00146"/>
    </source>
</evidence>
<dbReference type="Pfam" id="PF05964">
    <property type="entry name" value="FYRN"/>
    <property type="match status" value="1"/>
</dbReference>
<dbReference type="OrthoDB" id="308383at2759"/>
<evidence type="ECO:0000259" key="17">
    <source>
        <dbReference type="PROSITE" id="PS50016"/>
    </source>
</evidence>
<dbReference type="Pfam" id="PF00628">
    <property type="entry name" value="PHD"/>
    <property type="match status" value="1"/>
</dbReference>
<dbReference type="EMBL" id="JARK01001683">
    <property type="protein sequence ID" value="EYB82922.1"/>
    <property type="molecule type" value="Genomic_DNA"/>
</dbReference>
<comment type="caution">
    <text evidence="21">The sequence shown here is derived from an EMBL/GenBank/DDBJ whole genome shotgun (WGS) entry which is preliminary data.</text>
</comment>
<evidence type="ECO:0000256" key="9">
    <source>
        <dbReference type="ARBA" id="ARBA00022833"/>
    </source>
</evidence>
<feature type="region of interest" description="Disordered" evidence="16">
    <location>
        <begin position="2082"/>
        <end position="2110"/>
    </location>
</feature>
<dbReference type="PROSITE" id="PS51542">
    <property type="entry name" value="FYRN"/>
    <property type="match status" value="1"/>
</dbReference>
<dbReference type="InterPro" id="IPR034732">
    <property type="entry name" value="EPHD"/>
</dbReference>
<dbReference type="CDD" id="cd15514">
    <property type="entry name" value="PHD6_KMT2C_like"/>
    <property type="match status" value="1"/>
</dbReference>
<feature type="region of interest" description="Disordered" evidence="16">
    <location>
        <begin position="821"/>
        <end position="898"/>
    </location>
</feature>
<evidence type="ECO:0000256" key="12">
    <source>
        <dbReference type="ARBA" id="ARBA00023163"/>
    </source>
</evidence>
<dbReference type="InterPro" id="IPR001214">
    <property type="entry name" value="SET_dom"/>
</dbReference>
<dbReference type="GO" id="GO:0005700">
    <property type="term" value="C:polytene chromosome"/>
    <property type="evidence" value="ECO:0007669"/>
    <property type="project" value="UniProtKB-ARBA"/>
</dbReference>
<comment type="subcellular location">
    <subcellularLocation>
        <location evidence="1">Nucleus</location>
    </subcellularLocation>
</comment>
<dbReference type="PROSITE" id="PS50868">
    <property type="entry name" value="POST_SET"/>
    <property type="match status" value="1"/>
</dbReference>
<evidence type="ECO:0000313" key="21">
    <source>
        <dbReference type="EMBL" id="EYB82922.1"/>
    </source>
</evidence>
<evidence type="ECO:0000259" key="19">
    <source>
        <dbReference type="PROSITE" id="PS50868"/>
    </source>
</evidence>
<dbReference type="SMART" id="SM00541">
    <property type="entry name" value="FYRN"/>
    <property type="match status" value="1"/>
</dbReference>
<sequence length="2307" mass="254962">MNGDHSLVLSSKQQKSLRLDAFATRLAKDNLAKISANGCIDNNSENGDVKMLETKIETRMCIECGSGFLGGGATEVCDTCSGVGGAMQMGVGLVCPLCSGIVLSHNAARVCTSCKKFVHRECDRSDVSLSEFVCASCRRSPLVGDIMLSAAIGPASPLGAESVSDSIAAPSSTSVSDMTLNPFRSSSPVNPASVVPDFNVDVYNMSEGISSPATTSDSTRNSPFYPENSPSDVDEDFVPGSSRGGYASRGRGSAKKKPGRGSSSKARGAKPPGADPTLFAPSTRGKRGKRGSKVNGTGKAPGSGRGRGRGRGAAAQMQQSVVLQQIILQQQQQHHQQQFLQPPSQIREVDETMLEEEEERNTRADDVEYVRTAVVCDAQDPYMRQASLCLVCGAVGKPHTQESSMVACCNCAQTFHTYCVGLHDKLNQAVVNRGWRCLDCTVCEGCGEGKDESKLLLCEECDVSYHIYCLSPPLERIPNGPWRCQWCARCRRCNVRVTSGTDLTREGLCTTCNSLRKCPKCSKNYNLGDKIIKCSACARWYHGTCEDLYNDEMLESASANKMRCSACRPNSRNTSSLMGIGDHSNLLICDNVALNKSAEEVLQSRFMPGVFRPNPLDTFGYRSESFEHYGVEDEYLQDELEMLSSSGRGRGMGRGGGPGRRVPKLGVGGFFVKIPRHRLMTMEEETPDEDGNKKQKRPRKPRRSQLEDAYPPAIQEGFFGMRPVEGKALIDAVVEEPSLAEYGKGRTTAAAEAGGCGHELSHEATEQLKNDLTEVDILENLDIGEVDLDNMDMDFTNWMEDDEDDDFDDSLNDAFDIVKADGFEPTSNNDSTSTPSSSAPPGPTTFPNDVTNITPVPATPSYLMTTTTKSLSRSSSQMDGVERNNPTTERWEEDEPLGSQATKAAVLYANERHAYLKEKYPDWNDRVKHIQRLWRVLDTENRQDFVSRARENRANRGKQPRVKRVVQQQMQANVDERFKVPNVPGGAQMRPEYLQSDMGGQPNQEVPMQQIRSTAHLTQPVLEQYELMRTRTLDLQKHQQVIESDLNRMRKQKKNLAAKRRQMMKSAGTDAEGKQIPVDLNEQDRMALQTLLDQIPARQKDLESCKRDLKSHLATVYEFEHKWNIIRNVEPGDAMRIAMAQRAAAGGAPQPGGPVVPPPGPPLSSPTAMPGAAPQFHSQLPGNSPQFQQMRVPQQVPYGAVCGPQQEMLQRTPVQVPRAPMWTRVPAPVLGGIFYERLQTSFEKEVYECLDDIVSRVSMHFDGRDPAREGSGMLKRLLEPAMGQQMPPMGAPGPQGPASHLMDQLEPPRPKKKRTQQKKFETLGMGNEYDLMVERVNTQLRLCEQLPKRALEPAPRNPGAAFATMGISDLPDRRDKRALVGNEFGNLSLSFVDDYYTGPGRGIECLEMSSLSMSDLAPQANLPALLGMPPPPIYEMVVDAEDAAYGTFDQWVVFAHALDRQPSADHMRVTSKIPEFTIPLEPRRKVFDMKPETVEEVEVSLVVKEESNVPPGTGVAALFEQLRSILGVEQHIDYQLDTPPLSPEPSTKTEITENVKREPAEPAAPVSGGRCRACDRSMEAVLIQQTMSQLGLTPSDDEKDDTVCFCSMKCYYQFVAASKVALSPDQLTAAESHVDEETLAKLRQISAESFAKCINQGKMRMDLPAAPAVPPDAFLTSPRDTRYVMDEGRRDNVQIIRVADLASIHDVSQRKDPSRNPGDDWKTYSRDLLQSFFKIQQTKHELALSPKMGVGLGTSFELDRRVCVLCGGIGDGDPALCGRLLNLSANLWVHVNCAMWSTEVFESSSGALLHVDRAIVRAAGVICHLCGRVGASVQCHKVDCNVNFHLPCAAKIQTAKFIKDKTFFCTKHPEISPDVMVSSLEALRRIYIERDENALLSRLFEVSDSNTRFCLRLGALCFFQVGQLLPEQLKTFHNATHIFPNGYHASRWFWSPNDPRTRQLYDCQIKEADHRPKFVVSCEGRTFEGDSASAAWSEVVTAVERLRAQTDALRFFAKGIQGETLFGLNESAITKITESLPGVDGLFTYTFRHPGSPLLDLPLAVNPSGCARCEPRFRTLIKHKQRALASAPSTSRSTQDAGSSSSGRTRGRVGSSFTDELATAQMRAMLQASGIGAEWALALGGREPFSSNSQSYTLYQKMRKDWRQTVYLARSKIQGLGLYAKRDIHMGDMIIEYKGEVIRSEVGEMREKRYVAQNRGVYMFRIDEDLLVDATMAGGPARYINHSCDPNCSTRILAAGPYPEDKKIIITANRPIKALEELTYDYQFELEDTSDKIPCLCGAPNCVKWMN</sequence>
<dbReference type="STRING" id="53326.A0A016RXW1"/>
<dbReference type="GO" id="GO:0008270">
    <property type="term" value="F:zinc ion binding"/>
    <property type="evidence" value="ECO:0007669"/>
    <property type="project" value="UniProtKB-KW"/>
</dbReference>
<evidence type="ECO:0000256" key="5">
    <source>
        <dbReference type="ARBA" id="ARBA00022691"/>
    </source>
</evidence>
<feature type="coiled-coil region" evidence="15">
    <location>
        <begin position="1039"/>
        <end position="1066"/>
    </location>
</feature>
<dbReference type="Pfam" id="PF05965">
    <property type="entry name" value="FYRC"/>
    <property type="match status" value="1"/>
</dbReference>
<feature type="compositionally biased region" description="Low complexity" evidence="16">
    <location>
        <begin position="825"/>
        <end position="837"/>
    </location>
</feature>
<dbReference type="SMART" id="SM00317">
    <property type="entry name" value="SET"/>
    <property type="match status" value="1"/>
</dbReference>
<dbReference type="PANTHER" id="PTHR45888:SF6">
    <property type="entry name" value="HL01030P-RELATED"/>
    <property type="match status" value="1"/>
</dbReference>